<dbReference type="PROSITE" id="PS51462">
    <property type="entry name" value="NUDIX"/>
    <property type="match status" value="1"/>
</dbReference>
<keyword evidence="2" id="KW-0378">Hydrolase</keyword>
<comment type="caution">
    <text evidence="4">The sequence shown here is derived from an EMBL/GenBank/DDBJ whole genome shotgun (WGS) entry which is preliminary data.</text>
</comment>
<dbReference type="SUPFAM" id="SSF55811">
    <property type="entry name" value="Nudix"/>
    <property type="match status" value="1"/>
</dbReference>
<dbReference type="CDD" id="cd04683">
    <property type="entry name" value="NUDIX_Hydrolase"/>
    <property type="match status" value="1"/>
</dbReference>
<dbReference type="InterPro" id="IPR000086">
    <property type="entry name" value="NUDIX_hydrolase_dom"/>
</dbReference>
<dbReference type="EMBL" id="JACHMN010000003">
    <property type="protein sequence ID" value="MBB5874643.1"/>
    <property type="molecule type" value="Genomic_DNA"/>
</dbReference>
<evidence type="ECO:0000313" key="5">
    <source>
        <dbReference type="Proteomes" id="UP000587527"/>
    </source>
</evidence>
<keyword evidence="5" id="KW-1185">Reference proteome</keyword>
<evidence type="ECO:0000259" key="3">
    <source>
        <dbReference type="PROSITE" id="PS51462"/>
    </source>
</evidence>
<dbReference type="PROSITE" id="PS00893">
    <property type="entry name" value="NUDIX_BOX"/>
    <property type="match status" value="1"/>
</dbReference>
<dbReference type="PANTHER" id="PTHR43046:SF16">
    <property type="entry name" value="ADP-RIBOSE PYROPHOSPHATASE YJHB-RELATED"/>
    <property type="match status" value="1"/>
</dbReference>
<dbReference type="PANTHER" id="PTHR43046">
    <property type="entry name" value="GDP-MANNOSE MANNOSYL HYDROLASE"/>
    <property type="match status" value="1"/>
</dbReference>
<dbReference type="InterPro" id="IPR015797">
    <property type="entry name" value="NUDIX_hydrolase-like_dom_sf"/>
</dbReference>
<sequence length="147" mass="16410">MPYTSIVDVLLILTRGDHVLLALRDGTGYADGQYNLPSGKLEADETLIDALIRETHEEIGIRLDPAEIHHTATVHCRNPEGARRIGIIFTAESAPERQGEPFNAEPHKCAKIEWFPLDMLPHNTVPYTVAGVDLFRSGQPFGLIDWR</sequence>
<evidence type="ECO:0000313" key="4">
    <source>
        <dbReference type="EMBL" id="MBB5874643.1"/>
    </source>
</evidence>
<dbReference type="AlphaFoldDB" id="A0A841C670"/>
<organism evidence="4 5">
    <name type="scientific">Allocatelliglobosispora scoriae</name>
    <dbReference type="NCBI Taxonomy" id="643052"/>
    <lineage>
        <taxon>Bacteria</taxon>
        <taxon>Bacillati</taxon>
        <taxon>Actinomycetota</taxon>
        <taxon>Actinomycetes</taxon>
        <taxon>Micromonosporales</taxon>
        <taxon>Micromonosporaceae</taxon>
        <taxon>Allocatelliglobosispora</taxon>
    </lineage>
</organism>
<comment type="cofactor">
    <cofactor evidence="1">
        <name>Mg(2+)</name>
        <dbReference type="ChEBI" id="CHEBI:18420"/>
    </cofactor>
</comment>
<dbReference type="GO" id="GO:0016787">
    <property type="term" value="F:hydrolase activity"/>
    <property type="evidence" value="ECO:0007669"/>
    <property type="project" value="UniProtKB-KW"/>
</dbReference>
<dbReference type="Proteomes" id="UP000587527">
    <property type="component" value="Unassembled WGS sequence"/>
</dbReference>
<name>A0A841C670_9ACTN</name>
<accession>A0A841C670</accession>
<evidence type="ECO:0000256" key="1">
    <source>
        <dbReference type="ARBA" id="ARBA00001946"/>
    </source>
</evidence>
<dbReference type="InterPro" id="IPR020084">
    <property type="entry name" value="NUDIX_hydrolase_CS"/>
</dbReference>
<dbReference type="Gene3D" id="3.90.79.10">
    <property type="entry name" value="Nucleoside Triphosphate Pyrophosphohydrolase"/>
    <property type="match status" value="1"/>
</dbReference>
<dbReference type="RefSeq" id="WP_184846920.1">
    <property type="nucleotide sequence ID" value="NZ_JACHMN010000003.1"/>
</dbReference>
<feature type="domain" description="Nudix hydrolase" evidence="3">
    <location>
        <begin position="2"/>
        <end position="137"/>
    </location>
</feature>
<protein>
    <submittedName>
        <fullName evidence="4">8-oxo-dGTP pyrophosphatase MutT (NUDIX family)</fullName>
    </submittedName>
</protein>
<dbReference type="Pfam" id="PF00293">
    <property type="entry name" value="NUDIX"/>
    <property type="match status" value="1"/>
</dbReference>
<proteinExistence type="predicted"/>
<reference evidence="4 5" key="1">
    <citation type="submission" date="2020-08" db="EMBL/GenBank/DDBJ databases">
        <title>Sequencing the genomes of 1000 actinobacteria strains.</title>
        <authorList>
            <person name="Klenk H.-P."/>
        </authorList>
    </citation>
    <scope>NUCLEOTIDE SEQUENCE [LARGE SCALE GENOMIC DNA]</scope>
    <source>
        <strain evidence="4 5">DSM 45362</strain>
    </source>
</reference>
<gene>
    <name evidence="4" type="ORF">F4553_008077</name>
</gene>
<evidence type="ECO:0000256" key="2">
    <source>
        <dbReference type="ARBA" id="ARBA00022801"/>
    </source>
</evidence>